<dbReference type="PROSITE" id="PS50005">
    <property type="entry name" value="TPR"/>
    <property type="match status" value="2"/>
</dbReference>
<evidence type="ECO:0000256" key="2">
    <source>
        <dbReference type="ARBA" id="ARBA00022803"/>
    </source>
</evidence>
<gene>
    <name evidence="4" type="ORF">HLUCCA11_04430</name>
</gene>
<sequence length="263" mass="28744">MSQALLPYTLPLDEAGLQADGESLARDAAQLAQFQQYDEALARAQLAAQLLPSDPDILTLLGSLYLQASEPQPAQAIEALSRAKNLQPDNALVMFALGSAYFSQEQYDQAAKSIEAGLSIDPENPGALFDLGNAYYKLERYDQAIAQYEKAVSSDASFWPATNNIGLVKYEAGDVDGAIAMWQEALEMAESEETEPQLAIAVAQYSHGTQTISSSNMAIVALERDPRYADIDFLKENLWGDQLILDTQKFFSTPPLQELLAQL</sequence>
<dbReference type="AlphaFoldDB" id="A0A0N8KNJ8"/>
<dbReference type="Pfam" id="PF13432">
    <property type="entry name" value="TPR_16"/>
    <property type="match status" value="1"/>
</dbReference>
<keyword evidence="2 3" id="KW-0802">TPR repeat</keyword>
<name>A0A0N8KNJ8_9CYAN</name>
<dbReference type="PANTHER" id="PTHR44186">
    <property type="match status" value="1"/>
</dbReference>
<keyword evidence="1" id="KW-0677">Repeat</keyword>
<dbReference type="SMART" id="SM00028">
    <property type="entry name" value="TPR"/>
    <property type="match status" value="5"/>
</dbReference>
<organism evidence="4 5">
    <name type="scientific">Phormidesmis priestleyi Ana</name>
    <dbReference type="NCBI Taxonomy" id="1666911"/>
    <lineage>
        <taxon>Bacteria</taxon>
        <taxon>Bacillati</taxon>
        <taxon>Cyanobacteriota</taxon>
        <taxon>Cyanophyceae</taxon>
        <taxon>Leptolyngbyales</taxon>
        <taxon>Leptolyngbyaceae</taxon>
        <taxon>Phormidesmis</taxon>
    </lineage>
</organism>
<dbReference type="EMBL" id="LJZR01000004">
    <property type="protein sequence ID" value="KPQ36738.1"/>
    <property type="molecule type" value="Genomic_DNA"/>
</dbReference>
<evidence type="ECO:0000256" key="1">
    <source>
        <dbReference type="ARBA" id="ARBA00022737"/>
    </source>
</evidence>
<dbReference type="InterPro" id="IPR011990">
    <property type="entry name" value="TPR-like_helical_dom_sf"/>
</dbReference>
<dbReference type="PANTHER" id="PTHR44186:SF1">
    <property type="entry name" value="BARDET-BIEDL SYNDROME 4 PROTEIN"/>
    <property type="match status" value="1"/>
</dbReference>
<dbReference type="Proteomes" id="UP000050465">
    <property type="component" value="Unassembled WGS sequence"/>
</dbReference>
<reference evidence="4 5" key="1">
    <citation type="submission" date="2015-09" db="EMBL/GenBank/DDBJ databases">
        <title>Identification and resolution of microdiversity through metagenomic sequencing of parallel consortia.</title>
        <authorList>
            <person name="Nelson W.C."/>
            <person name="Romine M.F."/>
            <person name="Lindemann S.R."/>
        </authorList>
    </citation>
    <scope>NUCLEOTIDE SEQUENCE [LARGE SCALE GENOMIC DNA]</scope>
    <source>
        <strain evidence="4">Ana</strain>
    </source>
</reference>
<feature type="repeat" description="TPR" evidence="3">
    <location>
        <begin position="125"/>
        <end position="158"/>
    </location>
</feature>
<dbReference type="PATRIC" id="fig|1666911.3.peg.2887"/>
<evidence type="ECO:0000256" key="3">
    <source>
        <dbReference type="PROSITE-ProRule" id="PRU00339"/>
    </source>
</evidence>
<dbReference type="Pfam" id="PF13374">
    <property type="entry name" value="TPR_10"/>
    <property type="match status" value="1"/>
</dbReference>
<accession>A0A0N8KNJ8</accession>
<evidence type="ECO:0000313" key="4">
    <source>
        <dbReference type="EMBL" id="KPQ36738.1"/>
    </source>
</evidence>
<protein>
    <submittedName>
        <fullName evidence="4">TPR repeat</fullName>
    </submittedName>
</protein>
<comment type="caution">
    <text evidence="4">The sequence shown here is derived from an EMBL/GenBank/DDBJ whole genome shotgun (WGS) entry which is preliminary data.</text>
</comment>
<evidence type="ECO:0000313" key="5">
    <source>
        <dbReference type="Proteomes" id="UP000050465"/>
    </source>
</evidence>
<dbReference type="STRING" id="1666911.HLUCCA11_04430"/>
<dbReference type="PROSITE" id="PS50293">
    <property type="entry name" value="TPR_REGION"/>
    <property type="match status" value="1"/>
</dbReference>
<proteinExistence type="predicted"/>
<dbReference type="SUPFAM" id="SSF48452">
    <property type="entry name" value="TPR-like"/>
    <property type="match status" value="1"/>
</dbReference>
<dbReference type="InterPro" id="IPR019734">
    <property type="entry name" value="TPR_rpt"/>
</dbReference>
<dbReference type="Gene3D" id="1.25.40.10">
    <property type="entry name" value="Tetratricopeptide repeat domain"/>
    <property type="match status" value="2"/>
</dbReference>
<feature type="repeat" description="TPR" evidence="3">
    <location>
        <begin position="91"/>
        <end position="124"/>
    </location>
</feature>